<keyword evidence="3" id="KW-1185">Reference proteome</keyword>
<evidence type="ECO:0000313" key="3">
    <source>
        <dbReference type="Proteomes" id="UP000008694"/>
    </source>
</evidence>
<feature type="compositionally biased region" description="Polar residues" evidence="1">
    <location>
        <begin position="1"/>
        <end position="11"/>
    </location>
</feature>
<accession>D7MNS2</accession>
<evidence type="ECO:0000313" key="2">
    <source>
        <dbReference type="EMBL" id="EFH41994.1"/>
    </source>
</evidence>
<proteinExistence type="predicted"/>
<sequence>MNLSQGESHGFSQERRPDICGRRRTLVRQIGEAIREDPAKSRIMRVLPPSRNANQHEKFIMDFKNLI</sequence>
<gene>
    <name evidence="2" type="ORF">ARALYDRAFT_917922</name>
</gene>
<dbReference type="Proteomes" id="UP000008694">
    <property type="component" value="Unassembled WGS sequence"/>
</dbReference>
<protein>
    <submittedName>
        <fullName evidence="2">Predicted protein</fullName>
    </submittedName>
</protein>
<feature type="region of interest" description="Disordered" evidence="1">
    <location>
        <begin position="1"/>
        <end position="20"/>
    </location>
</feature>
<reference evidence="3" key="1">
    <citation type="journal article" date="2011" name="Nat. Genet.">
        <title>The Arabidopsis lyrata genome sequence and the basis of rapid genome size change.</title>
        <authorList>
            <person name="Hu T.T."/>
            <person name="Pattyn P."/>
            <person name="Bakker E.G."/>
            <person name="Cao J."/>
            <person name="Cheng J.-F."/>
            <person name="Clark R.M."/>
            <person name="Fahlgren N."/>
            <person name="Fawcett J.A."/>
            <person name="Grimwood J."/>
            <person name="Gundlach H."/>
            <person name="Haberer G."/>
            <person name="Hollister J.D."/>
            <person name="Ossowski S."/>
            <person name="Ottilar R.P."/>
            <person name="Salamov A.A."/>
            <person name="Schneeberger K."/>
            <person name="Spannagl M."/>
            <person name="Wang X."/>
            <person name="Yang L."/>
            <person name="Nasrallah M.E."/>
            <person name="Bergelson J."/>
            <person name="Carrington J.C."/>
            <person name="Gaut B.S."/>
            <person name="Schmutz J."/>
            <person name="Mayer K.F.X."/>
            <person name="Van de Peer Y."/>
            <person name="Grigoriev I.V."/>
            <person name="Nordborg M."/>
            <person name="Weigel D."/>
            <person name="Guo Y.-L."/>
        </authorList>
    </citation>
    <scope>NUCLEOTIDE SEQUENCE [LARGE SCALE GENOMIC DNA]</scope>
    <source>
        <strain evidence="3">cv. MN47</strain>
    </source>
</reference>
<name>D7MNS2_ARALL</name>
<dbReference type="Gramene" id="scaffold_801322.1">
    <property type="protein sequence ID" value="scaffold_801322.1"/>
    <property type="gene ID" value="scaffold_801322.1"/>
</dbReference>
<dbReference type="AlphaFoldDB" id="D7MNS2"/>
<evidence type="ECO:0000256" key="1">
    <source>
        <dbReference type="SAM" id="MobiDB-lite"/>
    </source>
</evidence>
<dbReference type="EMBL" id="GL348720">
    <property type="protein sequence ID" value="EFH41994.1"/>
    <property type="molecule type" value="Genomic_DNA"/>
</dbReference>
<dbReference type="HOGENOM" id="CLU_2815894_0_0_1"/>
<organism evidence="3">
    <name type="scientific">Arabidopsis lyrata subsp. lyrata</name>
    <name type="common">Lyre-leaved rock-cress</name>
    <dbReference type="NCBI Taxonomy" id="81972"/>
    <lineage>
        <taxon>Eukaryota</taxon>
        <taxon>Viridiplantae</taxon>
        <taxon>Streptophyta</taxon>
        <taxon>Embryophyta</taxon>
        <taxon>Tracheophyta</taxon>
        <taxon>Spermatophyta</taxon>
        <taxon>Magnoliopsida</taxon>
        <taxon>eudicotyledons</taxon>
        <taxon>Gunneridae</taxon>
        <taxon>Pentapetalae</taxon>
        <taxon>rosids</taxon>
        <taxon>malvids</taxon>
        <taxon>Brassicales</taxon>
        <taxon>Brassicaceae</taxon>
        <taxon>Camelineae</taxon>
        <taxon>Arabidopsis</taxon>
    </lineage>
</organism>